<reference evidence="1" key="1">
    <citation type="submission" date="2018-05" db="EMBL/GenBank/DDBJ databases">
        <authorList>
            <person name="Lanie J.A."/>
            <person name="Ng W.-L."/>
            <person name="Kazmierczak K.M."/>
            <person name="Andrzejewski T.M."/>
            <person name="Davidsen T.M."/>
            <person name="Wayne K.J."/>
            <person name="Tettelin H."/>
            <person name="Glass J.I."/>
            <person name="Rusch D."/>
            <person name="Podicherti R."/>
            <person name="Tsui H.-C.T."/>
            <person name="Winkler M.E."/>
        </authorList>
    </citation>
    <scope>NUCLEOTIDE SEQUENCE</scope>
</reference>
<protein>
    <submittedName>
        <fullName evidence="1">Uncharacterized protein</fullName>
    </submittedName>
</protein>
<feature type="non-terminal residue" evidence="1">
    <location>
        <position position="54"/>
    </location>
</feature>
<gene>
    <name evidence="1" type="ORF">METZ01_LOCUS385865</name>
</gene>
<organism evidence="1">
    <name type="scientific">marine metagenome</name>
    <dbReference type="NCBI Taxonomy" id="408172"/>
    <lineage>
        <taxon>unclassified sequences</taxon>
        <taxon>metagenomes</taxon>
        <taxon>ecological metagenomes</taxon>
    </lineage>
</organism>
<dbReference type="EMBL" id="UINC01143849">
    <property type="protein sequence ID" value="SVD33011.1"/>
    <property type="molecule type" value="Genomic_DNA"/>
</dbReference>
<dbReference type="AlphaFoldDB" id="A0A382UH24"/>
<evidence type="ECO:0000313" key="1">
    <source>
        <dbReference type="EMBL" id="SVD33011.1"/>
    </source>
</evidence>
<sequence length="54" mass="5594">MLTAGTQTSPLPDAPITQETTAEWPEIVVSVAPFLDGVQQALAGQVAAFDPEIA</sequence>
<proteinExistence type="predicted"/>
<name>A0A382UH24_9ZZZZ</name>
<accession>A0A382UH24</accession>